<organism evidence="1 2">
    <name type="scientific">Rhamnusium bicolor</name>
    <dbReference type="NCBI Taxonomy" id="1586634"/>
    <lineage>
        <taxon>Eukaryota</taxon>
        <taxon>Metazoa</taxon>
        <taxon>Ecdysozoa</taxon>
        <taxon>Arthropoda</taxon>
        <taxon>Hexapoda</taxon>
        <taxon>Insecta</taxon>
        <taxon>Pterygota</taxon>
        <taxon>Neoptera</taxon>
        <taxon>Endopterygota</taxon>
        <taxon>Coleoptera</taxon>
        <taxon>Polyphaga</taxon>
        <taxon>Cucujiformia</taxon>
        <taxon>Chrysomeloidea</taxon>
        <taxon>Cerambycidae</taxon>
        <taxon>Lepturinae</taxon>
        <taxon>Rhagiini</taxon>
        <taxon>Rhamnusium</taxon>
    </lineage>
</organism>
<reference evidence="1" key="1">
    <citation type="journal article" date="2023" name="Insect Mol. Biol.">
        <title>Genome sequencing provides insights into the evolution of gene families encoding plant cell wall-degrading enzymes in longhorned beetles.</title>
        <authorList>
            <person name="Shin N.R."/>
            <person name="Okamura Y."/>
            <person name="Kirsch R."/>
            <person name="Pauchet Y."/>
        </authorList>
    </citation>
    <scope>NUCLEOTIDE SEQUENCE</scope>
    <source>
        <strain evidence="1">RBIC_L_NR</strain>
    </source>
</reference>
<gene>
    <name evidence="1" type="ORF">NQ314_008258</name>
</gene>
<protein>
    <submittedName>
        <fullName evidence="1">Uncharacterized protein</fullName>
    </submittedName>
</protein>
<keyword evidence="2" id="KW-1185">Reference proteome</keyword>
<evidence type="ECO:0000313" key="2">
    <source>
        <dbReference type="Proteomes" id="UP001162156"/>
    </source>
</evidence>
<dbReference type="EMBL" id="JANEYF010002236">
    <property type="protein sequence ID" value="KAJ8949338.1"/>
    <property type="molecule type" value="Genomic_DNA"/>
</dbReference>
<proteinExistence type="predicted"/>
<dbReference type="Proteomes" id="UP001162156">
    <property type="component" value="Unassembled WGS sequence"/>
</dbReference>
<accession>A0AAV8YD80</accession>
<sequence>MNSSNKKLNSSRGLSVQNSQRGMITESVFEKKFKTFVEKSLHTISDIRSSLDRGVTPPDGDEDMSRRIVRVKEFSNRFSRNYLYPLARQMDSLTKLTSQSANLHHQLLSAYHVILNGLQAYHNHLPTSIGTCSSEKLKVILKRILELCDIHSTFIKQPDENGFSDFVTTYKLNAELTLQKIEDHFNAVSSDSILKSVTTKISLPGYTTSNTNKTKTKSKKNAIEARLSMYSVTAAFRKDPQWKKAVDAFARKKLNVKSRYKTAAYRHRPPIEKGSQMLALPSKCKLFGGKRSTAVLKRTPRYHASGG</sequence>
<dbReference type="AlphaFoldDB" id="A0AAV8YD80"/>
<comment type="caution">
    <text evidence="1">The sequence shown here is derived from an EMBL/GenBank/DDBJ whole genome shotgun (WGS) entry which is preliminary data.</text>
</comment>
<name>A0AAV8YD80_9CUCU</name>
<evidence type="ECO:0000313" key="1">
    <source>
        <dbReference type="EMBL" id="KAJ8949338.1"/>
    </source>
</evidence>